<evidence type="ECO:0000313" key="2">
    <source>
        <dbReference type="Proteomes" id="UP001604336"/>
    </source>
</evidence>
<dbReference type="Proteomes" id="UP001604336">
    <property type="component" value="Unassembled WGS sequence"/>
</dbReference>
<organism evidence="1 2">
    <name type="scientific">Abeliophyllum distichum</name>
    <dbReference type="NCBI Taxonomy" id="126358"/>
    <lineage>
        <taxon>Eukaryota</taxon>
        <taxon>Viridiplantae</taxon>
        <taxon>Streptophyta</taxon>
        <taxon>Embryophyta</taxon>
        <taxon>Tracheophyta</taxon>
        <taxon>Spermatophyta</taxon>
        <taxon>Magnoliopsida</taxon>
        <taxon>eudicotyledons</taxon>
        <taxon>Gunneridae</taxon>
        <taxon>Pentapetalae</taxon>
        <taxon>asterids</taxon>
        <taxon>lamiids</taxon>
        <taxon>Lamiales</taxon>
        <taxon>Oleaceae</taxon>
        <taxon>Forsythieae</taxon>
        <taxon>Abeliophyllum</taxon>
    </lineage>
</organism>
<sequence>MTSDHVFNSAEQIQDADVNPSSVLSRTAIFGYSSFASNSTMASLLASSLQKQKIVSTGLKDIQDQANNFSGLYLSPYAEIQIPGNGLMGKAMNSIEQMNATDLSHTSGVGTWFDPSNMGSSVPSLI</sequence>
<name>A0ABD1QGI6_9LAMI</name>
<dbReference type="EMBL" id="JBFOLK010000011">
    <property type="protein sequence ID" value="KAL2475341.1"/>
    <property type="molecule type" value="Genomic_DNA"/>
</dbReference>
<protein>
    <submittedName>
        <fullName evidence="1">Transcription factor Dof4</fullName>
    </submittedName>
</protein>
<reference evidence="2" key="1">
    <citation type="submission" date="2024-07" db="EMBL/GenBank/DDBJ databases">
        <title>Two chromosome-level genome assemblies of Korean endemic species Abeliophyllum distichum and Forsythia ovata (Oleaceae).</title>
        <authorList>
            <person name="Jang H."/>
        </authorList>
    </citation>
    <scope>NUCLEOTIDE SEQUENCE [LARGE SCALE GENOMIC DNA]</scope>
</reference>
<gene>
    <name evidence="1" type="ORF">Adt_36077</name>
</gene>
<keyword evidence="2" id="KW-1185">Reference proteome</keyword>
<evidence type="ECO:0000313" key="1">
    <source>
        <dbReference type="EMBL" id="KAL2475341.1"/>
    </source>
</evidence>
<accession>A0ABD1QGI6</accession>
<comment type="caution">
    <text evidence="1">The sequence shown here is derived from an EMBL/GenBank/DDBJ whole genome shotgun (WGS) entry which is preliminary data.</text>
</comment>
<proteinExistence type="predicted"/>
<dbReference type="AlphaFoldDB" id="A0ABD1QGI6"/>